<dbReference type="PRINTS" id="PR01183">
    <property type="entry name" value="RIBORDTASEM1"/>
</dbReference>
<dbReference type="Gene3D" id="3.20.70.20">
    <property type="match status" value="1"/>
</dbReference>
<dbReference type="Proteomes" id="UP000478052">
    <property type="component" value="Unassembled WGS sequence"/>
</dbReference>
<dbReference type="AlphaFoldDB" id="A0A6G0ZNM1"/>
<keyword evidence="5 9" id="KW-0560">Oxidoreductase</keyword>
<dbReference type="EC" id="1.17.4.1" evidence="9"/>
<dbReference type="Pfam" id="PF02867">
    <property type="entry name" value="Ribonuc_red_lgC"/>
    <property type="match status" value="1"/>
</dbReference>
<evidence type="ECO:0000256" key="5">
    <source>
        <dbReference type="ARBA" id="ARBA00023002"/>
    </source>
</evidence>
<evidence type="ECO:0000256" key="2">
    <source>
        <dbReference type="ARBA" id="ARBA00022533"/>
    </source>
</evidence>
<protein>
    <recommendedName>
        <fullName evidence="9">Ribonucleoside-diphosphate reductase</fullName>
        <ecNumber evidence="9">1.17.4.1</ecNumber>
    </recommendedName>
</protein>
<dbReference type="InterPro" id="IPR008926">
    <property type="entry name" value="RNR_R1-su_N"/>
</dbReference>
<dbReference type="UniPathway" id="UPA00326"/>
<sequence length="805" mass="91757">MSNEVGKSSNKLFVKKRDGRLEEVMMDKITMRIEQLCDGLNMDFIDPPEITLHVIGDICPGISTVQIDNLAAETAAYLTTKHPDFAVLAARIAISNLYKETKNNFSDVIYDLYNMSNELNQRRMKIISDFHYGVVMKHADRLNNAIKHDRDYAYSYFGFKTLEKSYLLKINGKVVERPQHLLMRVSIGIHGEDIDAAIETYDLMSLKYFTHASPTMFNAATPRPQLSSCFLVANKSDSLEDFGKTVKTCAKISQSSGGIGIHLHNISAAGTKWTKYPKHESHGLVEPLKVLNDLAQYVDQGGKRPGAVAVYIEPWHADVYTYTELRKNTGNKEEKTRDLFLALWIPDEFMRRVEADESWSLMCPRKCPGLSDVWGDDFVKLYKKYEDEKRYNRQVSARELWFRIITSQIETGMPYVLYKDACNAKSNQKNLGTIKCSNLCTEIIQYTSPEEVAVCNLASIAVNMFVKPDGEYDFKKLLKITKIVTKNLNRVIDVNFYPVKEAENSNKRHRPIGIGIQGLADLFLLMRYPFGSPESRKLNLQIFETLYYGALEASCELAEEYGTYSSYKGSPISQGILQYDMWNVKPTDLWNWDILKEKIAKHGVRNSLLLAPMPTASTAQILGNNESIEPYTTNLYYRRTLSGEFSVSKVVNRHLLNDLIKLNLWNEDMRNELIYYKGSVQKIDSIPDNIKELYKTNWELSQKIILDMAADRAAYIDQSQSLNIHIEQPSIGKISSVHFYGWKKGLKTGMYYLRTRPAADPIQFTVNKSTLSNNVSIQTEKNDALNMQQLVCSLENKDACTMCGA</sequence>
<comment type="caution">
    <text evidence="11">The sequence shown here is derived from an EMBL/GenBank/DDBJ whole genome shotgun (WGS) entry which is preliminary data.</text>
</comment>
<dbReference type="EMBL" id="VUJU01000096">
    <property type="protein sequence ID" value="KAF0773105.1"/>
    <property type="molecule type" value="Genomic_DNA"/>
</dbReference>
<dbReference type="FunFam" id="3.20.70.20:FF:000041">
    <property type="entry name" value="Ribonucleotide reductase catalytic subunit M1"/>
    <property type="match status" value="1"/>
</dbReference>
<accession>A0A6G0ZNM1</accession>
<evidence type="ECO:0000313" key="12">
    <source>
        <dbReference type="Proteomes" id="UP000478052"/>
    </source>
</evidence>
<evidence type="ECO:0000256" key="3">
    <source>
        <dbReference type="ARBA" id="ARBA00022741"/>
    </source>
</evidence>
<dbReference type="PROSITE" id="PS51161">
    <property type="entry name" value="ATP_CONE"/>
    <property type="match status" value="1"/>
</dbReference>
<reference evidence="11 12" key="1">
    <citation type="submission" date="2019-08" db="EMBL/GenBank/DDBJ databases">
        <title>Whole genome of Aphis craccivora.</title>
        <authorList>
            <person name="Voronova N.V."/>
            <person name="Shulinski R.S."/>
            <person name="Bandarenka Y.V."/>
            <person name="Zhorov D.G."/>
            <person name="Warner D."/>
        </authorList>
    </citation>
    <scope>NUCLEOTIDE SEQUENCE [LARGE SCALE GENOMIC DNA]</scope>
    <source>
        <strain evidence="11">180601</strain>
        <tissue evidence="11">Whole Body</tissue>
    </source>
</reference>
<keyword evidence="2" id="KW-0021">Allosteric enzyme</keyword>
<dbReference type="Pfam" id="PF00317">
    <property type="entry name" value="Ribonuc_red_lgN"/>
    <property type="match status" value="1"/>
</dbReference>
<keyword evidence="12" id="KW-1185">Reference proteome</keyword>
<dbReference type="GO" id="GO:0009263">
    <property type="term" value="P:deoxyribonucleotide biosynthetic process"/>
    <property type="evidence" value="ECO:0007669"/>
    <property type="project" value="UniProtKB-KW"/>
</dbReference>
<evidence type="ECO:0000313" key="11">
    <source>
        <dbReference type="EMBL" id="KAF0773105.1"/>
    </source>
</evidence>
<dbReference type="InterPro" id="IPR005144">
    <property type="entry name" value="ATP-cone_dom"/>
</dbReference>
<dbReference type="InterPro" id="IPR013346">
    <property type="entry name" value="NrdE_NrdA_C"/>
</dbReference>
<evidence type="ECO:0000256" key="6">
    <source>
        <dbReference type="ARBA" id="ARBA00023116"/>
    </source>
</evidence>
<dbReference type="GO" id="GO:0004748">
    <property type="term" value="F:ribonucleoside-diphosphate reductase activity, thioredoxin disulfide as acceptor"/>
    <property type="evidence" value="ECO:0007669"/>
    <property type="project" value="UniProtKB-EC"/>
</dbReference>
<dbReference type="SUPFAM" id="SSF51998">
    <property type="entry name" value="PFL-like glycyl radical enzymes"/>
    <property type="match status" value="1"/>
</dbReference>
<comment type="similarity">
    <text evidence="1 9">Belongs to the ribonucleoside diphosphate reductase large chain family.</text>
</comment>
<comment type="function">
    <text evidence="7 9">Provides the precursors necessary for DNA synthesis. Catalyzes the biosynthesis of deoxyribonucleotides from the corresponding ribonucleotides.</text>
</comment>
<dbReference type="PANTHER" id="PTHR11573:SF6">
    <property type="entry name" value="RIBONUCLEOSIDE-DIPHOSPHATE REDUCTASE LARGE SUBUNIT"/>
    <property type="match status" value="1"/>
</dbReference>
<evidence type="ECO:0000256" key="1">
    <source>
        <dbReference type="ARBA" id="ARBA00010406"/>
    </source>
</evidence>
<dbReference type="Pfam" id="PF03477">
    <property type="entry name" value="ATP-cone"/>
    <property type="match status" value="1"/>
</dbReference>
<dbReference type="CDD" id="cd01679">
    <property type="entry name" value="RNR_I"/>
    <property type="match status" value="1"/>
</dbReference>
<dbReference type="InterPro" id="IPR039718">
    <property type="entry name" value="Rrm1"/>
</dbReference>
<keyword evidence="3 8" id="KW-0547">Nucleotide-binding</keyword>
<evidence type="ECO:0000256" key="7">
    <source>
        <dbReference type="ARBA" id="ARBA00024942"/>
    </source>
</evidence>
<dbReference type="GO" id="GO:0005524">
    <property type="term" value="F:ATP binding"/>
    <property type="evidence" value="ECO:0007669"/>
    <property type="project" value="UniProtKB-UniRule"/>
</dbReference>
<feature type="domain" description="ATP-cone" evidence="10">
    <location>
        <begin position="12"/>
        <end position="103"/>
    </location>
</feature>
<gene>
    <name evidence="11" type="ORF">FWK35_00001570</name>
</gene>
<keyword evidence="4 8" id="KW-0067">ATP-binding</keyword>
<evidence type="ECO:0000256" key="8">
    <source>
        <dbReference type="PROSITE-ProRule" id="PRU00492"/>
    </source>
</evidence>
<comment type="catalytic activity">
    <reaction evidence="9">
        <text>a 2'-deoxyribonucleoside 5'-diphosphate + [thioredoxin]-disulfide + H2O = a ribonucleoside 5'-diphosphate + [thioredoxin]-dithiol</text>
        <dbReference type="Rhea" id="RHEA:23252"/>
        <dbReference type="Rhea" id="RHEA-COMP:10698"/>
        <dbReference type="Rhea" id="RHEA-COMP:10700"/>
        <dbReference type="ChEBI" id="CHEBI:15377"/>
        <dbReference type="ChEBI" id="CHEBI:29950"/>
        <dbReference type="ChEBI" id="CHEBI:50058"/>
        <dbReference type="ChEBI" id="CHEBI:57930"/>
        <dbReference type="ChEBI" id="CHEBI:73316"/>
        <dbReference type="EC" id="1.17.4.1"/>
    </reaction>
</comment>
<evidence type="ECO:0000256" key="9">
    <source>
        <dbReference type="RuleBase" id="RU003410"/>
    </source>
</evidence>
<dbReference type="InterPro" id="IPR000788">
    <property type="entry name" value="RNR_lg_C"/>
</dbReference>
<dbReference type="OrthoDB" id="3000483at2759"/>
<dbReference type="InterPro" id="IPR013509">
    <property type="entry name" value="RNR_lsu_N"/>
</dbReference>
<dbReference type="NCBIfam" id="TIGR02506">
    <property type="entry name" value="NrdE_NrdA"/>
    <property type="match status" value="1"/>
</dbReference>
<organism evidence="11 12">
    <name type="scientific">Aphis craccivora</name>
    <name type="common">Cowpea aphid</name>
    <dbReference type="NCBI Taxonomy" id="307492"/>
    <lineage>
        <taxon>Eukaryota</taxon>
        <taxon>Metazoa</taxon>
        <taxon>Ecdysozoa</taxon>
        <taxon>Arthropoda</taxon>
        <taxon>Hexapoda</taxon>
        <taxon>Insecta</taxon>
        <taxon>Pterygota</taxon>
        <taxon>Neoptera</taxon>
        <taxon>Paraneoptera</taxon>
        <taxon>Hemiptera</taxon>
        <taxon>Sternorrhyncha</taxon>
        <taxon>Aphidomorpha</taxon>
        <taxon>Aphidoidea</taxon>
        <taxon>Aphididae</taxon>
        <taxon>Aphidini</taxon>
        <taxon>Aphis</taxon>
        <taxon>Aphis</taxon>
    </lineage>
</organism>
<evidence type="ECO:0000259" key="10">
    <source>
        <dbReference type="PROSITE" id="PS51161"/>
    </source>
</evidence>
<dbReference type="SUPFAM" id="SSF48168">
    <property type="entry name" value="R1 subunit of ribonucleotide reductase, N-terminal domain"/>
    <property type="match status" value="1"/>
</dbReference>
<proteinExistence type="inferred from homology"/>
<dbReference type="GO" id="GO:0005971">
    <property type="term" value="C:ribonucleoside-diphosphate reductase complex"/>
    <property type="evidence" value="ECO:0007669"/>
    <property type="project" value="TreeGrafter"/>
</dbReference>
<evidence type="ECO:0000256" key="4">
    <source>
        <dbReference type="ARBA" id="ARBA00022840"/>
    </source>
</evidence>
<keyword evidence="6 9" id="KW-0215">Deoxyribonucleotide synthesis</keyword>
<dbReference type="PROSITE" id="PS00089">
    <property type="entry name" value="RIBORED_LARGE"/>
    <property type="match status" value="1"/>
</dbReference>
<dbReference type="PANTHER" id="PTHR11573">
    <property type="entry name" value="RIBONUCLEOSIDE-DIPHOSPHATE REDUCTASE LARGE CHAIN"/>
    <property type="match status" value="1"/>
</dbReference>
<name>A0A6G0ZNM1_APHCR</name>